<feature type="region of interest" description="Disordered" evidence="1">
    <location>
        <begin position="284"/>
        <end position="318"/>
    </location>
</feature>
<protein>
    <submittedName>
        <fullName evidence="2">Uncharacterized protein</fullName>
    </submittedName>
</protein>
<gene>
    <name evidence="2" type="ORF">G195_003689</name>
</gene>
<evidence type="ECO:0000313" key="2">
    <source>
        <dbReference type="EMBL" id="KAF4323186.1"/>
    </source>
</evidence>
<name>A0A8J4SRI0_9STRA</name>
<dbReference type="PANTHER" id="PTHR13510">
    <property type="entry name" value="FYVE-FINGER-CONTAINING RAB5 EFFECTOR PROTEIN RABENOSYN-5-RELATED"/>
    <property type="match status" value="1"/>
</dbReference>
<proteinExistence type="predicted"/>
<accession>A0A8J4SRI0</accession>
<dbReference type="PANTHER" id="PTHR13510:SF44">
    <property type="entry name" value="RABENOSYN-5"/>
    <property type="match status" value="1"/>
</dbReference>
<sequence>MYADRTPDAAWIPAFRRDEWLYPISVVGVGRIQCSLNDMLLSVLTPGIAAQRLRSVLMERRAEEDSEYIPIVMPTQATPFRIIGLTRFVFTQQWPIAILVGPREFVLACATGEVTTENGERVGYEMLQSVSRQSQIANSTAMARSQIIQARVFWEQPDGSVLVYNKVIVDAKNRVPDTLKQRMLCHSLQSFWKFVPRSVENKKLQWCLKHKKTLIHELQPWSQGMIRDPLSCAGCGLVAPRPQTKKVSTNQCELCDAWLCSDALCPQERVKMAKITNYMRVTKAPKAHSKQEKEKRVDSHVIKKQRVKNDTSTLTKKQQYEESEEFIPTFIYDVRGVEMERYD</sequence>
<reference evidence="2" key="2">
    <citation type="submission" date="2020-02" db="EMBL/GenBank/DDBJ databases">
        <authorList>
            <person name="Studholme D.J."/>
        </authorList>
    </citation>
    <scope>NUCLEOTIDE SEQUENCE</scope>
    <source>
        <strain evidence="2">00238/432</strain>
    </source>
</reference>
<comment type="caution">
    <text evidence="2">The sequence shown here is derived from an EMBL/GenBank/DDBJ whole genome shotgun (WGS) entry which is preliminary data.</text>
</comment>
<organism evidence="2 3">
    <name type="scientific">Phytophthora kernoviae 00238/432</name>
    <dbReference type="NCBI Taxonomy" id="1284355"/>
    <lineage>
        <taxon>Eukaryota</taxon>
        <taxon>Sar</taxon>
        <taxon>Stramenopiles</taxon>
        <taxon>Oomycota</taxon>
        <taxon>Peronosporomycetes</taxon>
        <taxon>Peronosporales</taxon>
        <taxon>Peronosporaceae</taxon>
        <taxon>Phytophthora</taxon>
    </lineage>
</organism>
<dbReference type="AlphaFoldDB" id="A0A8J4SRI0"/>
<dbReference type="Proteomes" id="UP000702964">
    <property type="component" value="Unassembled WGS sequence"/>
</dbReference>
<dbReference type="EMBL" id="AOFI03000048">
    <property type="protein sequence ID" value="KAF4323186.1"/>
    <property type="molecule type" value="Genomic_DNA"/>
</dbReference>
<evidence type="ECO:0000256" key="1">
    <source>
        <dbReference type="SAM" id="MobiDB-lite"/>
    </source>
</evidence>
<reference evidence="2" key="1">
    <citation type="journal article" date="2015" name="Genom Data">
        <title>Draft genome sequences of Phytophthora kernoviae and Phytophthora ramorum lineage EU2 from Scotland.</title>
        <authorList>
            <person name="Sambles C."/>
            <person name="Schlenzig A."/>
            <person name="O'Neill P."/>
            <person name="Grant M."/>
            <person name="Studholme D.J."/>
        </authorList>
    </citation>
    <scope>NUCLEOTIDE SEQUENCE</scope>
    <source>
        <strain evidence="2">00238/432</strain>
    </source>
</reference>
<dbReference type="InterPro" id="IPR052727">
    <property type="entry name" value="Rab4/Rab5_effector"/>
</dbReference>
<evidence type="ECO:0000313" key="3">
    <source>
        <dbReference type="Proteomes" id="UP000702964"/>
    </source>
</evidence>
<feature type="compositionally biased region" description="Basic and acidic residues" evidence="1">
    <location>
        <begin position="289"/>
        <end position="301"/>
    </location>
</feature>